<name>A0A5R8XXN3_9BACT</name>
<dbReference type="AlphaFoldDB" id="A0A5R8XXN3"/>
<evidence type="ECO:0000256" key="1">
    <source>
        <dbReference type="ARBA" id="ARBA00023125"/>
    </source>
</evidence>
<organism evidence="3 4">
    <name type="scientific">Arcobacter arenosus</name>
    <dbReference type="NCBI Taxonomy" id="2576037"/>
    <lineage>
        <taxon>Bacteria</taxon>
        <taxon>Pseudomonadati</taxon>
        <taxon>Campylobacterota</taxon>
        <taxon>Epsilonproteobacteria</taxon>
        <taxon>Campylobacterales</taxon>
        <taxon>Arcobacteraceae</taxon>
        <taxon>Arcobacter</taxon>
    </lineage>
</organism>
<proteinExistence type="predicted"/>
<keyword evidence="4" id="KW-1185">Reference proteome</keyword>
<dbReference type="CDD" id="cd06170">
    <property type="entry name" value="LuxR_C_like"/>
    <property type="match status" value="1"/>
</dbReference>
<dbReference type="SUPFAM" id="SSF46894">
    <property type="entry name" value="C-terminal effector domain of the bipartite response regulators"/>
    <property type="match status" value="1"/>
</dbReference>
<dbReference type="OrthoDB" id="5343354at2"/>
<dbReference type="PANTHER" id="PTHR43214:SF38">
    <property type="entry name" value="NITRATE_NITRITE RESPONSE REGULATOR PROTEIN NARL"/>
    <property type="match status" value="1"/>
</dbReference>
<dbReference type="Gene3D" id="3.40.50.2300">
    <property type="match status" value="1"/>
</dbReference>
<reference evidence="3 4" key="1">
    <citation type="submission" date="2019-05" db="EMBL/GenBank/DDBJ databases">
        <title>Arcobacter sp. nov., isolated from sea sediment.</title>
        <authorList>
            <person name="Kim W."/>
        </authorList>
    </citation>
    <scope>NUCLEOTIDE SEQUENCE [LARGE SCALE GENOMIC DNA]</scope>
    <source>
        <strain evidence="3 4">CAU 1517</strain>
    </source>
</reference>
<dbReference type="RefSeq" id="WP_138153759.1">
    <property type="nucleotide sequence ID" value="NZ_CBDDKQ010000002.1"/>
</dbReference>
<dbReference type="PRINTS" id="PR00038">
    <property type="entry name" value="HTHLUXR"/>
</dbReference>
<dbReference type="EMBL" id="VANU01000008">
    <property type="protein sequence ID" value="TLP35510.1"/>
    <property type="molecule type" value="Genomic_DNA"/>
</dbReference>
<evidence type="ECO:0000259" key="2">
    <source>
        <dbReference type="PROSITE" id="PS50043"/>
    </source>
</evidence>
<dbReference type="InterPro" id="IPR039420">
    <property type="entry name" value="WalR-like"/>
</dbReference>
<sequence>MKIIALTKQDFLINELKKSSEFEIIQIGEYEEFYNLNISEESILFLQHLDSDDSDKIFQELSDNYNCKFIAIRNATNNIEGCTLLKKGFKSYIHSLSNISIIESVIETVKNGNTWVYPELMQFLINSIPLNGNNENKLFEDLKVKELEVLELVAQGLTNSKIANTLDIAEVTVKKHISSLFKKLKVKDRLALALVYKNNIN</sequence>
<evidence type="ECO:0000313" key="3">
    <source>
        <dbReference type="EMBL" id="TLP35510.1"/>
    </source>
</evidence>
<dbReference type="PROSITE" id="PS00622">
    <property type="entry name" value="HTH_LUXR_1"/>
    <property type="match status" value="1"/>
</dbReference>
<evidence type="ECO:0000313" key="4">
    <source>
        <dbReference type="Proteomes" id="UP000308901"/>
    </source>
</evidence>
<keyword evidence="1" id="KW-0238">DNA-binding</keyword>
<dbReference type="PROSITE" id="PS50043">
    <property type="entry name" value="HTH_LUXR_2"/>
    <property type="match status" value="1"/>
</dbReference>
<dbReference type="InterPro" id="IPR036388">
    <property type="entry name" value="WH-like_DNA-bd_sf"/>
</dbReference>
<dbReference type="Proteomes" id="UP000308901">
    <property type="component" value="Unassembled WGS sequence"/>
</dbReference>
<gene>
    <name evidence="3" type="ORF">FDK22_14765</name>
</gene>
<dbReference type="InterPro" id="IPR000792">
    <property type="entry name" value="Tscrpt_reg_LuxR_C"/>
</dbReference>
<dbReference type="Gene3D" id="1.10.10.10">
    <property type="entry name" value="Winged helix-like DNA-binding domain superfamily/Winged helix DNA-binding domain"/>
    <property type="match status" value="1"/>
</dbReference>
<dbReference type="PANTHER" id="PTHR43214">
    <property type="entry name" value="TWO-COMPONENT RESPONSE REGULATOR"/>
    <property type="match status" value="1"/>
</dbReference>
<dbReference type="SMART" id="SM00421">
    <property type="entry name" value="HTH_LUXR"/>
    <property type="match status" value="1"/>
</dbReference>
<comment type="caution">
    <text evidence="3">The sequence shown here is derived from an EMBL/GenBank/DDBJ whole genome shotgun (WGS) entry which is preliminary data.</text>
</comment>
<dbReference type="Pfam" id="PF00196">
    <property type="entry name" value="GerE"/>
    <property type="match status" value="1"/>
</dbReference>
<protein>
    <submittedName>
        <fullName evidence="3">Response regulator transcription factor</fullName>
    </submittedName>
</protein>
<accession>A0A5R8XXN3</accession>
<feature type="domain" description="HTH luxR-type" evidence="2">
    <location>
        <begin position="135"/>
        <end position="200"/>
    </location>
</feature>
<dbReference type="GO" id="GO:0003677">
    <property type="term" value="F:DNA binding"/>
    <property type="evidence" value="ECO:0007669"/>
    <property type="project" value="UniProtKB-KW"/>
</dbReference>
<dbReference type="GO" id="GO:0006355">
    <property type="term" value="P:regulation of DNA-templated transcription"/>
    <property type="evidence" value="ECO:0007669"/>
    <property type="project" value="InterPro"/>
</dbReference>
<dbReference type="InterPro" id="IPR016032">
    <property type="entry name" value="Sig_transdc_resp-reg_C-effctor"/>
</dbReference>